<protein>
    <submittedName>
        <fullName evidence="1">Uncharacterized protein</fullName>
    </submittedName>
</protein>
<dbReference type="Proteomes" id="UP000011761">
    <property type="component" value="Unassembled WGS sequence"/>
</dbReference>
<dbReference type="AlphaFoldDB" id="M2NK07"/>
<evidence type="ECO:0000313" key="2">
    <source>
        <dbReference type="Proteomes" id="UP000011761"/>
    </source>
</evidence>
<feature type="non-terminal residue" evidence="1">
    <location>
        <position position="1"/>
    </location>
</feature>
<dbReference type="RefSeq" id="XP_007673051.1">
    <property type="nucleotide sequence ID" value="XM_007674861.1"/>
</dbReference>
<dbReference type="KEGG" id="bcom:BAUCODRAFT_53869"/>
<dbReference type="eggNOG" id="ENOG502S8X6">
    <property type="taxonomic scope" value="Eukaryota"/>
</dbReference>
<feature type="non-terminal residue" evidence="1">
    <location>
        <position position="150"/>
    </location>
</feature>
<name>M2NK07_BAUPA</name>
<reference evidence="1 2" key="1">
    <citation type="journal article" date="2012" name="PLoS Pathog.">
        <title>Diverse lifestyles and strategies of plant pathogenesis encoded in the genomes of eighteen Dothideomycetes fungi.</title>
        <authorList>
            <person name="Ohm R.A."/>
            <person name="Feau N."/>
            <person name="Henrissat B."/>
            <person name="Schoch C.L."/>
            <person name="Horwitz B.A."/>
            <person name="Barry K.W."/>
            <person name="Condon B.J."/>
            <person name="Copeland A.C."/>
            <person name="Dhillon B."/>
            <person name="Glaser F."/>
            <person name="Hesse C.N."/>
            <person name="Kosti I."/>
            <person name="LaButti K."/>
            <person name="Lindquist E.A."/>
            <person name="Lucas S."/>
            <person name="Salamov A.A."/>
            <person name="Bradshaw R.E."/>
            <person name="Ciuffetti L."/>
            <person name="Hamelin R.C."/>
            <person name="Kema G.H.J."/>
            <person name="Lawrence C."/>
            <person name="Scott J.A."/>
            <person name="Spatafora J.W."/>
            <person name="Turgeon B.G."/>
            <person name="de Wit P.J.G.M."/>
            <person name="Zhong S."/>
            <person name="Goodwin S.B."/>
            <person name="Grigoriev I.V."/>
        </authorList>
    </citation>
    <scope>NUCLEOTIDE SEQUENCE [LARGE SCALE GENOMIC DNA]</scope>
    <source>
        <strain evidence="1 2">UAMH 10762</strain>
    </source>
</reference>
<dbReference type="EMBL" id="KB445551">
    <property type="protein sequence ID" value="EMC99764.1"/>
    <property type="molecule type" value="Genomic_DNA"/>
</dbReference>
<dbReference type="GeneID" id="19115279"/>
<dbReference type="OrthoDB" id="5397183at2759"/>
<accession>M2NK07</accession>
<organism evidence="1 2">
    <name type="scientific">Baudoinia panamericana (strain UAMH 10762)</name>
    <name type="common">Angels' share fungus</name>
    <name type="synonym">Baudoinia compniacensis (strain UAMH 10762)</name>
    <dbReference type="NCBI Taxonomy" id="717646"/>
    <lineage>
        <taxon>Eukaryota</taxon>
        <taxon>Fungi</taxon>
        <taxon>Dikarya</taxon>
        <taxon>Ascomycota</taxon>
        <taxon>Pezizomycotina</taxon>
        <taxon>Dothideomycetes</taxon>
        <taxon>Dothideomycetidae</taxon>
        <taxon>Mycosphaerellales</taxon>
        <taxon>Teratosphaeriaceae</taxon>
        <taxon>Baudoinia</taxon>
    </lineage>
</organism>
<proteinExistence type="predicted"/>
<dbReference type="OMA" id="MYARILA"/>
<keyword evidence="2" id="KW-1185">Reference proteome</keyword>
<gene>
    <name evidence="1" type="ORF">BAUCODRAFT_53869</name>
</gene>
<dbReference type="HOGENOM" id="CLU_1735909_0_0_1"/>
<evidence type="ECO:0000313" key="1">
    <source>
        <dbReference type="EMBL" id="EMC99764.1"/>
    </source>
</evidence>
<sequence length="150" mass="17251">KPIARQPFPSAVLDRSPVLGATYTTVLRTCFRIGEALNVGCQAVRTSKNVLIELYARVAQSWREEKPGRHQHFVLHDLYHDKPPYLTGTFDLWDQSKLWDLDSSAFLVPTQDGTMCRLVAQMQREDMKWKLKIFSIWQADWEDVDSVAGV</sequence>